<evidence type="ECO:0000313" key="1">
    <source>
        <dbReference type="EMBL" id="TDU81066.1"/>
    </source>
</evidence>
<accession>A0A4R7SRI7</accession>
<proteinExistence type="predicted"/>
<organism evidence="1 2">
    <name type="scientific">Prosthecobacter fusiformis</name>
    <dbReference type="NCBI Taxonomy" id="48464"/>
    <lineage>
        <taxon>Bacteria</taxon>
        <taxon>Pseudomonadati</taxon>
        <taxon>Verrucomicrobiota</taxon>
        <taxon>Verrucomicrobiia</taxon>
        <taxon>Verrucomicrobiales</taxon>
        <taxon>Verrucomicrobiaceae</taxon>
        <taxon>Prosthecobacter</taxon>
    </lineage>
</organism>
<gene>
    <name evidence="1" type="ORF">EI77_00368</name>
</gene>
<protein>
    <submittedName>
        <fullName evidence="1">Uncharacterized protein</fullName>
    </submittedName>
</protein>
<evidence type="ECO:0000313" key="2">
    <source>
        <dbReference type="Proteomes" id="UP000295662"/>
    </source>
</evidence>
<dbReference type="EMBL" id="SOCA01000001">
    <property type="protein sequence ID" value="TDU81066.1"/>
    <property type="molecule type" value="Genomic_DNA"/>
</dbReference>
<comment type="caution">
    <text evidence="1">The sequence shown here is derived from an EMBL/GenBank/DDBJ whole genome shotgun (WGS) entry which is preliminary data.</text>
</comment>
<reference evidence="1 2" key="1">
    <citation type="submission" date="2019-03" db="EMBL/GenBank/DDBJ databases">
        <title>Genomic Encyclopedia of Archaeal and Bacterial Type Strains, Phase II (KMG-II): from individual species to whole genera.</title>
        <authorList>
            <person name="Goeker M."/>
        </authorList>
    </citation>
    <scope>NUCLEOTIDE SEQUENCE [LARGE SCALE GENOMIC DNA]</scope>
    <source>
        <strain evidence="1 2">ATCC 25309</strain>
    </source>
</reference>
<name>A0A4R7SRI7_9BACT</name>
<dbReference type="AlphaFoldDB" id="A0A4R7SRI7"/>
<keyword evidence="2" id="KW-1185">Reference proteome</keyword>
<dbReference type="Proteomes" id="UP000295662">
    <property type="component" value="Unassembled WGS sequence"/>
</dbReference>
<sequence>MEAFARHYFLNISPDAESLIHMTDWGLYEPSQMIAITGIRGSRGEDRWLIDAPGHRLTSEEVELGISLFSLSASFAWSSYVYSPSHCSTLYNWEGDIFDFWTDSVEVFAEMKLLLTQHNLTEITRG</sequence>